<name>A0A1I4SUH3_9EURY</name>
<proteinExistence type="predicted"/>
<organism evidence="2 3">
    <name type="scientific">Methanolobus profundi</name>
    <dbReference type="NCBI Taxonomy" id="487685"/>
    <lineage>
        <taxon>Archaea</taxon>
        <taxon>Methanobacteriati</taxon>
        <taxon>Methanobacteriota</taxon>
        <taxon>Stenosarchaea group</taxon>
        <taxon>Methanomicrobia</taxon>
        <taxon>Methanosarcinales</taxon>
        <taxon>Methanosarcinaceae</taxon>
        <taxon>Methanolobus</taxon>
    </lineage>
</organism>
<dbReference type="OrthoDB" id="122998at2157"/>
<dbReference type="EMBL" id="FOUJ01000004">
    <property type="protein sequence ID" value="SFM68029.1"/>
    <property type="molecule type" value="Genomic_DNA"/>
</dbReference>
<gene>
    <name evidence="2" type="ORF">SAMN04488696_2017</name>
</gene>
<evidence type="ECO:0000313" key="3">
    <source>
        <dbReference type="Proteomes" id="UP000198535"/>
    </source>
</evidence>
<protein>
    <submittedName>
        <fullName evidence="2">Uncharacterized protein</fullName>
    </submittedName>
</protein>
<reference evidence="3" key="1">
    <citation type="submission" date="2016-10" db="EMBL/GenBank/DDBJ databases">
        <authorList>
            <person name="Varghese N."/>
            <person name="Submissions S."/>
        </authorList>
    </citation>
    <scope>NUCLEOTIDE SEQUENCE [LARGE SCALE GENOMIC DNA]</scope>
    <source>
        <strain evidence="3">Mob M</strain>
    </source>
</reference>
<keyword evidence="1" id="KW-0812">Transmembrane</keyword>
<keyword evidence="1" id="KW-0472">Membrane</keyword>
<dbReference type="Proteomes" id="UP000198535">
    <property type="component" value="Unassembled WGS sequence"/>
</dbReference>
<evidence type="ECO:0000256" key="1">
    <source>
        <dbReference type="SAM" id="Phobius"/>
    </source>
</evidence>
<keyword evidence="1" id="KW-1133">Transmembrane helix</keyword>
<feature type="transmembrane region" description="Helical" evidence="1">
    <location>
        <begin position="21"/>
        <end position="40"/>
    </location>
</feature>
<dbReference type="AlphaFoldDB" id="A0A1I4SUH3"/>
<sequence>METEGEKDKIIVKNLKYLNDSVLAILLLMPVTLVIIFEALDETGNLQWISIATWIVYLMGLWYVASRIFRLNKTLIEYIDEK</sequence>
<dbReference type="STRING" id="487685.SAMN04488696_2017"/>
<feature type="transmembrane region" description="Helical" evidence="1">
    <location>
        <begin position="46"/>
        <end position="65"/>
    </location>
</feature>
<dbReference type="RefSeq" id="WP_091936533.1">
    <property type="nucleotide sequence ID" value="NZ_FOUJ01000004.1"/>
</dbReference>
<evidence type="ECO:0000313" key="2">
    <source>
        <dbReference type="EMBL" id="SFM68029.1"/>
    </source>
</evidence>
<accession>A0A1I4SUH3</accession>
<keyword evidence="3" id="KW-1185">Reference proteome</keyword>